<dbReference type="GO" id="GO:0005879">
    <property type="term" value="C:axonemal microtubule"/>
    <property type="evidence" value="ECO:0007669"/>
    <property type="project" value="TreeGrafter"/>
</dbReference>
<dbReference type="GO" id="GO:0060271">
    <property type="term" value="P:cilium assembly"/>
    <property type="evidence" value="ECO:0007669"/>
    <property type="project" value="TreeGrafter"/>
</dbReference>
<feature type="compositionally biased region" description="Polar residues" evidence="10">
    <location>
        <begin position="367"/>
        <end position="384"/>
    </location>
</feature>
<accession>A0A078AA19</accession>
<feature type="coiled-coil region" evidence="9">
    <location>
        <begin position="1051"/>
        <end position="1099"/>
    </location>
</feature>
<dbReference type="GO" id="GO:0005814">
    <property type="term" value="C:centriole"/>
    <property type="evidence" value="ECO:0007669"/>
    <property type="project" value="UniProtKB-SubCell"/>
</dbReference>
<feature type="coiled-coil region" evidence="9">
    <location>
        <begin position="713"/>
        <end position="848"/>
    </location>
</feature>
<sequence length="1671" mass="191312">MSYGRGRGAPMGGNYYKNNYALHDQDYDDDEDADEYGMYYEEDDSDDIDAQYAQNYPPGSLFQGVPKMGGGPMGMPGGPMGMGVAMTSASGVPFYGQQAKPQGGGGYTYGGIGGGAGAFVGGMGSQKPAGGGFTYGMASQGGNLFGPPSTTSPLTGGTQFGAPPTQNSNPGLFQFGKVSSMGGIGAFGSASAAGGLYGVGPSAVVENDPYANIAIDLNKVKKQEPPAKLYEHKTEEEKKKEAESKKNSSAASAGKSNLKKDFDEKKKKEDEDESKRKRSVSFGKSTTYEVEKLDSDQSTEFINKDNVGGRGSPRPGDKKVIAEKDLSDGRSDKEKILEMLERQQREQLEEMQALNESNKKHIEDSLGESSSLSMPNQTQLSNQGKAPINQLDKISSTKAQLADSNSYESDDFEDVSASGSGSKSKLVHWPGKEAFKGKDEEKVIPKKTDSDKYDANAMEAYMKKQQQNQPPLQKQKVQNYDNSESQSYDEDFESMSKSQTALTSSMLQSPKDINPKSNNSKAATSTNTNNQTKTFEYKPQVVPEYKSIADQYKKKENKFIQTDETKYDFMTPQQQTGTYKEWSLQQNLKDAENLIQDLKTTNAEQKDKIKELEVQLKKKDLDYQTMRRESMDATETAKRLQEQLKDSIHKNTLYKMEVEELIKQIDLADAKTRNKEDELKLASAEYDRKLKLQEERILFRIGKNEQREVTDLRRQQMIEKEEIESKCREMQEEVDYLMQKVTKLEVENKSLILGRDSNKKVKELQEEIDMLKHQLSSSYQVQQENINLRNIKNDLSKEDQVKLQRELQQLELMVKGYQDENEKALVKIKQLEKDLKMSQEKAYNETRRVKDLQQKALLNQDRVYVEENKDELDIQTVNNMGLGNAISQKTLQDLHQQLQKLQNEKQDFERDMSIKESQLKAQINKLRDEKTALEKQLIDTEFIVGDKNSEIQKLRDEFRVNKEQTNQQIGDLEEKIQWFRQNQRLIAEDDSDRESLLQELTQLREKSKKLETDVKRTIDLEKKCKLLEETIKSKNPNSIPMLIQAAKETVANEKQQNSTSDNQRVRQLEQQLEDKDKEYEKKLRTLRQEQERMKQLYEKRSGQTPEAKRVLELEDEIQKTKAYYNKRIREIEDKYKFRIPDKEESKTKGLSKPPTTQTQKDKPTIVVSDNKHYEELVDKITKERNLLAQKVVNLETANNKRRQSFSGNQPNSTPSFLIDDNKHAINAIFSISNLIKQNPQKDNAFSLIEAALSCIEQIKSKDPVKNKQISQNLLTLTQELNGTSQINDKILSDIMNLCKSDLTVSNQLQFNDLKLKHQHSAITPNKDIQSVMNSFIEEDHKVQKSPVSKPPKAVSHPFVLNNTQQARGIKDIMKLIVQSGLDFERAVKERQLNPKRLQLNQIYQLLREEEPSLKNVTLDEVKQLIRFVKDKSNIDSEEIFGNNQKQDELDLFDLVNVVMDVSLDVFKMSENDNPNESIIKVPTRYSNDNFMNKSPPISNEEVQRLKEQIRQLQQDKEISQGQQDKQNRLQTLIQQLNNEKRELQDKIEKLESSKQRVERILRQSVGHRGSMRKTNGTDIDSNEIIDELAVVLKRIEFLEQQSEDRDKMTYQEHGPCKREITRLQQDLEEERVDKQRLLSKKNAEVSYFKSELDALLSEMKHIITSKQKRTK</sequence>
<keyword evidence="6" id="KW-0970">Cilium biogenesis/degradation</keyword>
<dbReference type="PANTHER" id="PTHR34031:SF1">
    <property type="entry name" value="CENTROSOMAL PROTEIN OF 162 KDA"/>
    <property type="match status" value="1"/>
</dbReference>
<feature type="region of interest" description="Disordered" evidence="10">
    <location>
        <begin position="224"/>
        <end position="538"/>
    </location>
</feature>
<evidence type="ECO:0000256" key="3">
    <source>
        <dbReference type="ARBA" id="ARBA00021406"/>
    </source>
</evidence>
<evidence type="ECO:0000256" key="10">
    <source>
        <dbReference type="SAM" id="MobiDB-lite"/>
    </source>
</evidence>
<dbReference type="EMBL" id="CCKQ01006349">
    <property type="protein sequence ID" value="CDW77663.1"/>
    <property type="molecule type" value="Genomic_DNA"/>
</dbReference>
<dbReference type="InParanoid" id="A0A078AA19"/>
<feature type="compositionally biased region" description="Low complexity" evidence="10">
    <location>
        <begin position="463"/>
        <end position="479"/>
    </location>
</feature>
<evidence type="ECO:0000256" key="4">
    <source>
        <dbReference type="ARBA" id="ARBA00022490"/>
    </source>
</evidence>
<dbReference type="InterPro" id="IPR038774">
    <property type="entry name" value="CEP162-like"/>
</dbReference>
<evidence type="ECO:0000256" key="6">
    <source>
        <dbReference type="ARBA" id="ARBA00022794"/>
    </source>
</evidence>
<keyword evidence="5" id="KW-0493">Microtubule</keyword>
<protein>
    <recommendedName>
        <fullName evidence="3">Centrosomal protein of 162 kDa</fullName>
    </recommendedName>
</protein>
<feature type="compositionally biased region" description="Low complexity" evidence="10">
    <location>
        <begin position="516"/>
        <end position="534"/>
    </location>
</feature>
<keyword evidence="12" id="KW-1185">Reference proteome</keyword>
<feature type="coiled-coil region" evidence="9">
    <location>
        <begin position="884"/>
        <end position="1020"/>
    </location>
</feature>
<evidence type="ECO:0000256" key="5">
    <source>
        <dbReference type="ARBA" id="ARBA00022701"/>
    </source>
</evidence>
<comment type="subcellular location">
    <subcellularLocation>
        <location evidence="1">Cytoplasm</location>
        <location evidence="1">Cytoskeleton</location>
        <location evidence="1">Microtubule organizing center</location>
        <location evidence="1">Centrosome</location>
        <location evidence="1">Centriole</location>
    </subcellularLocation>
</comment>
<feature type="region of interest" description="Disordered" evidence="10">
    <location>
        <begin position="1142"/>
        <end position="1163"/>
    </location>
</feature>
<keyword evidence="8" id="KW-0206">Cytoskeleton</keyword>
<keyword evidence="7 9" id="KW-0175">Coiled coil</keyword>
<feature type="compositionally biased region" description="Basic and acidic residues" evidence="10">
    <location>
        <begin position="224"/>
        <end position="246"/>
    </location>
</feature>
<feature type="coiled-coil region" evidence="9">
    <location>
        <begin position="1170"/>
        <end position="1197"/>
    </location>
</feature>
<feature type="coiled-coil region" evidence="9">
    <location>
        <begin position="1502"/>
        <end position="1563"/>
    </location>
</feature>
<reference evidence="11 12" key="1">
    <citation type="submission" date="2014-06" db="EMBL/GenBank/DDBJ databases">
        <authorList>
            <person name="Swart Estienne"/>
        </authorList>
    </citation>
    <scope>NUCLEOTIDE SEQUENCE [LARGE SCALE GENOMIC DNA]</scope>
    <source>
        <strain evidence="11 12">130c</strain>
    </source>
</reference>
<feature type="compositionally biased region" description="Polar residues" evidence="10">
    <location>
        <begin position="495"/>
        <end position="508"/>
    </location>
</feature>
<dbReference type="PANTHER" id="PTHR34031">
    <property type="entry name" value="CENTROSOMAL PROTEIN OF 162 KDA"/>
    <property type="match status" value="1"/>
</dbReference>
<feature type="compositionally biased region" description="Low complexity" evidence="10">
    <location>
        <begin position="247"/>
        <end position="256"/>
    </location>
</feature>
<comment type="similarity">
    <text evidence="2">Belongs to the CEP162 family.</text>
</comment>
<feature type="coiled-coil region" evidence="9">
    <location>
        <begin position="581"/>
        <end position="678"/>
    </location>
</feature>
<evidence type="ECO:0000256" key="2">
    <source>
        <dbReference type="ARBA" id="ARBA00009485"/>
    </source>
</evidence>
<name>A0A078AA19_STYLE</name>
<dbReference type="OMA" id="AHINCLE"/>
<organism evidence="11 12">
    <name type="scientific">Stylonychia lemnae</name>
    <name type="common">Ciliate</name>
    <dbReference type="NCBI Taxonomy" id="5949"/>
    <lineage>
        <taxon>Eukaryota</taxon>
        <taxon>Sar</taxon>
        <taxon>Alveolata</taxon>
        <taxon>Ciliophora</taxon>
        <taxon>Intramacronucleata</taxon>
        <taxon>Spirotrichea</taxon>
        <taxon>Stichotrichia</taxon>
        <taxon>Sporadotrichida</taxon>
        <taxon>Oxytrichidae</taxon>
        <taxon>Stylonychinae</taxon>
        <taxon>Stylonychia</taxon>
    </lineage>
</organism>
<keyword evidence="4" id="KW-0963">Cytoplasm</keyword>
<evidence type="ECO:0000313" key="11">
    <source>
        <dbReference type="EMBL" id="CDW77663.1"/>
    </source>
</evidence>
<dbReference type="Proteomes" id="UP000039865">
    <property type="component" value="Unassembled WGS sequence"/>
</dbReference>
<feature type="compositionally biased region" description="Polar residues" evidence="10">
    <location>
        <begin position="392"/>
        <end position="407"/>
    </location>
</feature>
<feature type="compositionally biased region" description="Basic and acidic residues" evidence="10">
    <location>
        <begin position="258"/>
        <end position="275"/>
    </location>
</feature>
<evidence type="ECO:0000313" key="12">
    <source>
        <dbReference type="Proteomes" id="UP000039865"/>
    </source>
</evidence>
<gene>
    <name evidence="11" type="primary">Contig1649.g1796</name>
    <name evidence="11" type="ORF">STYLEM_6627</name>
</gene>
<evidence type="ECO:0000256" key="9">
    <source>
        <dbReference type="SAM" id="Coils"/>
    </source>
</evidence>
<feature type="compositionally biased region" description="Basic and acidic residues" evidence="10">
    <location>
        <begin position="430"/>
        <end position="454"/>
    </location>
</feature>
<evidence type="ECO:0000256" key="8">
    <source>
        <dbReference type="ARBA" id="ARBA00023212"/>
    </source>
</evidence>
<dbReference type="OrthoDB" id="551463at2759"/>
<proteinExistence type="inferred from homology"/>
<evidence type="ECO:0000256" key="1">
    <source>
        <dbReference type="ARBA" id="ARBA00004114"/>
    </source>
</evidence>
<feature type="compositionally biased region" description="Basic and acidic residues" evidence="10">
    <location>
        <begin position="315"/>
        <end position="348"/>
    </location>
</feature>
<evidence type="ECO:0000256" key="7">
    <source>
        <dbReference type="ARBA" id="ARBA00023054"/>
    </source>
</evidence>